<accession>A0A482LZH8</accession>
<dbReference type="EMBL" id="MH909329">
    <property type="protein sequence ID" value="QBQ66511.1"/>
    <property type="molecule type" value="Genomic_DNA"/>
</dbReference>
<keyword evidence="2" id="KW-0614">Plasmid</keyword>
<proteinExistence type="predicted"/>
<reference evidence="2" key="1">
    <citation type="submission" date="2018-09" db="EMBL/GenBank/DDBJ databases">
        <authorList>
            <person name="Yuan Q."/>
            <person name="Jiang X."/>
            <person name="Jing Y."/>
            <person name="Cheng Q."/>
            <person name="Zhou D."/>
        </authorList>
    </citation>
    <scope>NUCLEOTIDE SEQUENCE</scope>
    <source>
        <strain evidence="2">150707804</strain>
        <plasmid evidence="2">p707804-3FII</plasmid>
    </source>
</reference>
<evidence type="ECO:0000313" key="2">
    <source>
        <dbReference type="EMBL" id="QBQ66511.1"/>
    </source>
</evidence>
<protein>
    <submittedName>
        <fullName evidence="2">Uncharacterized protein</fullName>
    </submittedName>
</protein>
<evidence type="ECO:0000256" key="1">
    <source>
        <dbReference type="SAM" id="MobiDB-lite"/>
    </source>
</evidence>
<feature type="region of interest" description="Disordered" evidence="1">
    <location>
        <begin position="162"/>
        <end position="190"/>
    </location>
</feature>
<dbReference type="AlphaFoldDB" id="A0A482LZH8"/>
<geneLocation type="plasmid" evidence="2">
    <name>p707804-3FII</name>
</geneLocation>
<name>A0A482LZH8_9ENTR</name>
<sequence length="214" mass="22851">MSSLAAKGKGATAKDGRKGALTKVFARKKFWRRAFNPLYDGPMVLRPALRVRTHGDGLTGRTGCTHPTRRNGVAALKRRLRRRSEGVPDGTAGEAAALDLSHQTLAKPETRRDSAETGRCAAAALAEWGSTTGPRSGSGAEGGQRPALCECAARNPALVRHQQGWSQHKIGRRNGKNPPGASGKIADAQRGRMRCPAGAYPFRLLSTGTLYRMA</sequence>
<organism evidence="2">
    <name type="scientific">Leclercia adecarboxylata</name>
    <dbReference type="NCBI Taxonomy" id="83655"/>
    <lineage>
        <taxon>Bacteria</taxon>
        <taxon>Pseudomonadati</taxon>
        <taxon>Pseudomonadota</taxon>
        <taxon>Gammaproteobacteria</taxon>
        <taxon>Enterobacterales</taxon>
        <taxon>Enterobacteriaceae</taxon>
        <taxon>Leclercia</taxon>
    </lineage>
</organism>